<dbReference type="EMBL" id="KB632006">
    <property type="protein sequence ID" value="ERL87958.1"/>
    <property type="molecule type" value="Genomic_DNA"/>
</dbReference>
<organism evidence="1">
    <name type="scientific">Dendroctonus ponderosae</name>
    <name type="common">Mountain pine beetle</name>
    <dbReference type="NCBI Taxonomy" id="77166"/>
    <lineage>
        <taxon>Eukaryota</taxon>
        <taxon>Metazoa</taxon>
        <taxon>Ecdysozoa</taxon>
        <taxon>Arthropoda</taxon>
        <taxon>Hexapoda</taxon>
        <taxon>Insecta</taxon>
        <taxon>Pterygota</taxon>
        <taxon>Neoptera</taxon>
        <taxon>Endopterygota</taxon>
        <taxon>Coleoptera</taxon>
        <taxon>Polyphaga</taxon>
        <taxon>Cucujiformia</taxon>
        <taxon>Curculionidae</taxon>
        <taxon>Scolytinae</taxon>
        <taxon>Dendroctonus</taxon>
    </lineage>
</organism>
<dbReference type="EMBL" id="KB740904">
    <property type="protein sequence ID" value="ENN78447.1"/>
    <property type="molecule type" value="Genomic_DNA"/>
</dbReference>
<reference evidence="1 3" key="1">
    <citation type="journal article" date="2013" name="Genome Biol.">
        <title>Draft genome of the mountain pine beetle, Dendroctonus ponderosae Hopkins, a major forest pest.</title>
        <authorList>
            <person name="Keeling C.I."/>
            <person name="Yuen M.M."/>
            <person name="Liao N.Y."/>
            <person name="Docking T.R."/>
            <person name="Chan S.K."/>
            <person name="Taylor G.A."/>
            <person name="Palmquist D.L."/>
            <person name="Jackman S.D."/>
            <person name="Nguyen A."/>
            <person name="Li M."/>
            <person name="Henderson H."/>
            <person name="Janes J.K."/>
            <person name="Zhao Y."/>
            <person name="Pandoh P."/>
            <person name="Moore R."/>
            <person name="Sperling F.A."/>
            <person name="Huber D.P."/>
            <person name="Birol I."/>
            <person name="Jones S.J."/>
            <person name="Bohlmann J."/>
        </authorList>
    </citation>
    <scope>NUCLEOTIDE SEQUENCE</scope>
</reference>
<feature type="non-terminal residue" evidence="1">
    <location>
        <position position="1"/>
    </location>
</feature>
<evidence type="ECO:0000313" key="2">
    <source>
        <dbReference type="EMBL" id="ERL87958.1"/>
    </source>
</evidence>
<dbReference type="AlphaFoldDB" id="N6UIH5"/>
<protein>
    <submittedName>
        <fullName evidence="1">Uncharacterized protein</fullName>
    </submittedName>
</protein>
<evidence type="ECO:0000313" key="3">
    <source>
        <dbReference type="Proteomes" id="UP000030742"/>
    </source>
</evidence>
<accession>N6UIH5</accession>
<sequence length="67" mass="7269">MRGRNCFFRALVDPENAAAKRPAGLSTITPTRACVRTPLCRPPSAETVPEESPTTVLASERFKVALL</sequence>
<name>N6UIH5_DENPD</name>
<proteinExistence type="predicted"/>
<evidence type="ECO:0000313" key="1">
    <source>
        <dbReference type="EMBL" id="ENN78447.1"/>
    </source>
</evidence>
<dbReference type="Proteomes" id="UP000030742">
    <property type="component" value="Unassembled WGS sequence"/>
</dbReference>
<dbReference type="HOGENOM" id="CLU_2815075_0_0_1"/>
<gene>
    <name evidence="2" type="ORF">D910_05346</name>
    <name evidence="1" type="ORF">YQE_05085</name>
</gene>